<dbReference type="PANTHER" id="PTHR30269:SF37">
    <property type="entry name" value="MEMBRANE TRANSPORTER PROTEIN"/>
    <property type="match status" value="1"/>
</dbReference>
<accession>A0ABX1SJ72</accession>
<feature type="transmembrane region" description="Helical" evidence="8">
    <location>
        <begin position="195"/>
        <end position="214"/>
    </location>
</feature>
<keyword evidence="10" id="KW-1185">Reference proteome</keyword>
<feature type="transmembrane region" description="Helical" evidence="8">
    <location>
        <begin position="37"/>
        <end position="63"/>
    </location>
</feature>
<comment type="caution">
    <text evidence="9">The sequence shown here is derived from an EMBL/GenBank/DDBJ whole genome shotgun (WGS) entry which is preliminary data.</text>
</comment>
<evidence type="ECO:0000256" key="3">
    <source>
        <dbReference type="ARBA" id="ARBA00022448"/>
    </source>
</evidence>
<keyword evidence="4 8" id="KW-1003">Cell membrane</keyword>
<keyword evidence="6 8" id="KW-1133">Transmembrane helix</keyword>
<evidence type="ECO:0000256" key="2">
    <source>
        <dbReference type="ARBA" id="ARBA00009142"/>
    </source>
</evidence>
<feature type="transmembrane region" description="Helical" evidence="8">
    <location>
        <begin position="75"/>
        <end position="93"/>
    </location>
</feature>
<evidence type="ECO:0000256" key="8">
    <source>
        <dbReference type="RuleBase" id="RU363041"/>
    </source>
</evidence>
<proteinExistence type="inferred from homology"/>
<keyword evidence="7 8" id="KW-0472">Membrane</keyword>
<reference evidence="9 10" key="1">
    <citation type="submission" date="2020-04" db="EMBL/GenBank/DDBJ databases">
        <authorList>
            <person name="Klaysubun C."/>
            <person name="Duangmal K."/>
            <person name="Lipun K."/>
        </authorList>
    </citation>
    <scope>NUCLEOTIDE SEQUENCE [LARGE SCALE GENOMIC DNA]</scope>
    <source>
        <strain evidence="9 10">K10HN5</strain>
    </source>
</reference>
<evidence type="ECO:0000256" key="1">
    <source>
        <dbReference type="ARBA" id="ARBA00004651"/>
    </source>
</evidence>
<comment type="subcellular location">
    <subcellularLocation>
        <location evidence="1 8">Cell membrane</location>
        <topology evidence="1 8">Multi-pass membrane protein</topology>
    </subcellularLocation>
</comment>
<evidence type="ECO:0000256" key="4">
    <source>
        <dbReference type="ARBA" id="ARBA00022475"/>
    </source>
</evidence>
<dbReference type="Pfam" id="PF01925">
    <property type="entry name" value="TauE"/>
    <property type="match status" value="1"/>
</dbReference>
<evidence type="ECO:0000256" key="5">
    <source>
        <dbReference type="ARBA" id="ARBA00022692"/>
    </source>
</evidence>
<sequence>MTFEEPTGAGAGPVRIVDRIAPARCTHGLPTTYRESVVIVLAGLVVALGALVQGTVGFGIALVSAPLLAILDPRLVPVPLLVLSGTHALLSLARERGDTDWRGVGWALVGRLPGTALGVLAVATLPQRKFAILIAGSVLVCAGLSALRWRLHPTPRTLMVAGLVGGVSGTASSIGGPPVALAYQRERGARIRSTMAAYFTAGTAMSVLSLAAAGQVRLDGLLTGALLLPFMFAGFLLSSPARRFLDRGWTRPAVVGLACTSALVLLAQALAP</sequence>
<evidence type="ECO:0000313" key="9">
    <source>
        <dbReference type="EMBL" id="NMI00295.1"/>
    </source>
</evidence>
<keyword evidence="5 8" id="KW-0812">Transmembrane</keyword>
<dbReference type="InterPro" id="IPR052017">
    <property type="entry name" value="TSUP"/>
</dbReference>
<feature type="transmembrane region" description="Helical" evidence="8">
    <location>
        <begin position="157"/>
        <end position="183"/>
    </location>
</feature>
<evidence type="ECO:0000256" key="6">
    <source>
        <dbReference type="ARBA" id="ARBA00022989"/>
    </source>
</evidence>
<evidence type="ECO:0000313" key="10">
    <source>
        <dbReference type="Proteomes" id="UP000820669"/>
    </source>
</evidence>
<evidence type="ECO:0000256" key="7">
    <source>
        <dbReference type="ARBA" id="ARBA00023136"/>
    </source>
</evidence>
<feature type="transmembrane region" description="Helical" evidence="8">
    <location>
        <begin position="105"/>
        <end position="123"/>
    </location>
</feature>
<name>A0ABX1SJ72_9PSEU</name>
<gene>
    <name evidence="9" type="ORF">HF526_23715</name>
</gene>
<protein>
    <recommendedName>
        <fullName evidence="8">Probable membrane transporter protein</fullName>
    </recommendedName>
</protein>
<dbReference type="Proteomes" id="UP000820669">
    <property type="component" value="Unassembled WGS sequence"/>
</dbReference>
<feature type="transmembrane region" description="Helical" evidence="8">
    <location>
        <begin position="130"/>
        <end position="151"/>
    </location>
</feature>
<dbReference type="EMBL" id="JAAXLA010000053">
    <property type="protein sequence ID" value="NMI00295.1"/>
    <property type="molecule type" value="Genomic_DNA"/>
</dbReference>
<feature type="transmembrane region" description="Helical" evidence="8">
    <location>
        <begin position="220"/>
        <end position="237"/>
    </location>
</feature>
<keyword evidence="3" id="KW-0813">Transport</keyword>
<feature type="transmembrane region" description="Helical" evidence="8">
    <location>
        <begin position="249"/>
        <end position="271"/>
    </location>
</feature>
<organism evidence="9 10">
    <name type="scientific">Pseudonocardia acidicola</name>
    <dbReference type="NCBI Taxonomy" id="2724939"/>
    <lineage>
        <taxon>Bacteria</taxon>
        <taxon>Bacillati</taxon>
        <taxon>Actinomycetota</taxon>
        <taxon>Actinomycetes</taxon>
        <taxon>Pseudonocardiales</taxon>
        <taxon>Pseudonocardiaceae</taxon>
        <taxon>Pseudonocardia</taxon>
    </lineage>
</organism>
<comment type="similarity">
    <text evidence="2 8">Belongs to the 4-toluene sulfonate uptake permease (TSUP) (TC 2.A.102) family.</text>
</comment>
<dbReference type="InterPro" id="IPR002781">
    <property type="entry name" value="TM_pro_TauE-like"/>
</dbReference>
<dbReference type="PANTHER" id="PTHR30269">
    <property type="entry name" value="TRANSMEMBRANE PROTEIN YFCA"/>
    <property type="match status" value="1"/>
</dbReference>